<dbReference type="HOGENOM" id="CLU_1398684_0_0_1"/>
<dbReference type="EnsemblProtists" id="EOD34366">
    <property type="protein sequence ID" value="EOD34366"/>
    <property type="gene ID" value="EMIHUDRAFT_449349"/>
</dbReference>
<feature type="region of interest" description="Disordered" evidence="1">
    <location>
        <begin position="75"/>
        <end position="102"/>
    </location>
</feature>
<feature type="region of interest" description="Disordered" evidence="1">
    <location>
        <begin position="1"/>
        <end position="57"/>
    </location>
</feature>
<feature type="compositionally biased region" description="Basic residues" evidence="1">
    <location>
        <begin position="45"/>
        <end position="57"/>
    </location>
</feature>
<keyword evidence="3" id="KW-1185">Reference proteome</keyword>
<organism evidence="2 3">
    <name type="scientific">Emiliania huxleyi (strain CCMP1516)</name>
    <dbReference type="NCBI Taxonomy" id="280463"/>
    <lineage>
        <taxon>Eukaryota</taxon>
        <taxon>Haptista</taxon>
        <taxon>Haptophyta</taxon>
        <taxon>Prymnesiophyceae</taxon>
        <taxon>Isochrysidales</taxon>
        <taxon>Noelaerhabdaceae</taxon>
        <taxon>Emiliania</taxon>
    </lineage>
</organism>
<accession>A0A0D3KF31</accession>
<evidence type="ECO:0000313" key="2">
    <source>
        <dbReference type="EnsemblProtists" id="EOD34366"/>
    </source>
</evidence>
<dbReference type="AlphaFoldDB" id="A0A0D3KF31"/>
<sequence length="200" mass="22507">MTPQRRLLPDNHTLHDTGVHGDGPVHRRRAEPSSCSATSSAVSRCRQHPVRRRRRHRPLRRVACAVARPAAWPPPARTWPRLEPGLGRSRPEPKNGAQLGLRSEQERVRAAVLSTASSRCGLLGLALDEILSLASRLRWLAPKSFLSVRFSCFSSKRPNFAAMTDVGARAARVRREAFRFGARDGLRPKERVIRMQNLMF</sequence>
<dbReference type="PaxDb" id="2903-EOD34366"/>
<name>A0A0D3KF31_EMIH1</name>
<dbReference type="RefSeq" id="XP_005786795.1">
    <property type="nucleotide sequence ID" value="XM_005786738.1"/>
</dbReference>
<evidence type="ECO:0000256" key="1">
    <source>
        <dbReference type="SAM" id="MobiDB-lite"/>
    </source>
</evidence>
<dbReference type="Proteomes" id="UP000013827">
    <property type="component" value="Unassembled WGS sequence"/>
</dbReference>
<reference evidence="2" key="2">
    <citation type="submission" date="2024-10" db="UniProtKB">
        <authorList>
            <consortium name="EnsemblProtists"/>
        </authorList>
    </citation>
    <scope>IDENTIFICATION</scope>
</reference>
<feature type="compositionally biased region" description="Basic and acidic residues" evidence="1">
    <location>
        <begin position="7"/>
        <end position="25"/>
    </location>
</feature>
<proteinExistence type="predicted"/>
<evidence type="ECO:0000313" key="3">
    <source>
        <dbReference type="Proteomes" id="UP000013827"/>
    </source>
</evidence>
<reference evidence="3" key="1">
    <citation type="journal article" date="2013" name="Nature">
        <title>Pan genome of the phytoplankton Emiliania underpins its global distribution.</title>
        <authorList>
            <person name="Read B.A."/>
            <person name="Kegel J."/>
            <person name="Klute M.J."/>
            <person name="Kuo A."/>
            <person name="Lefebvre S.C."/>
            <person name="Maumus F."/>
            <person name="Mayer C."/>
            <person name="Miller J."/>
            <person name="Monier A."/>
            <person name="Salamov A."/>
            <person name="Young J."/>
            <person name="Aguilar M."/>
            <person name="Claverie J.M."/>
            <person name="Frickenhaus S."/>
            <person name="Gonzalez K."/>
            <person name="Herman E.K."/>
            <person name="Lin Y.C."/>
            <person name="Napier J."/>
            <person name="Ogata H."/>
            <person name="Sarno A.F."/>
            <person name="Shmutz J."/>
            <person name="Schroeder D."/>
            <person name="de Vargas C."/>
            <person name="Verret F."/>
            <person name="von Dassow P."/>
            <person name="Valentin K."/>
            <person name="Van de Peer Y."/>
            <person name="Wheeler G."/>
            <person name="Dacks J.B."/>
            <person name="Delwiche C.F."/>
            <person name="Dyhrman S.T."/>
            <person name="Glockner G."/>
            <person name="John U."/>
            <person name="Richards T."/>
            <person name="Worden A.Z."/>
            <person name="Zhang X."/>
            <person name="Grigoriev I.V."/>
            <person name="Allen A.E."/>
            <person name="Bidle K."/>
            <person name="Borodovsky M."/>
            <person name="Bowler C."/>
            <person name="Brownlee C."/>
            <person name="Cock J.M."/>
            <person name="Elias M."/>
            <person name="Gladyshev V.N."/>
            <person name="Groth M."/>
            <person name="Guda C."/>
            <person name="Hadaegh A."/>
            <person name="Iglesias-Rodriguez M.D."/>
            <person name="Jenkins J."/>
            <person name="Jones B.M."/>
            <person name="Lawson T."/>
            <person name="Leese F."/>
            <person name="Lindquist E."/>
            <person name="Lobanov A."/>
            <person name="Lomsadze A."/>
            <person name="Malik S.B."/>
            <person name="Marsh M.E."/>
            <person name="Mackinder L."/>
            <person name="Mock T."/>
            <person name="Mueller-Roeber B."/>
            <person name="Pagarete A."/>
            <person name="Parker M."/>
            <person name="Probert I."/>
            <person name="Quesneville H."/>
            <person name="Raines C."/>
            <person name="Rensing S.A."/>
            <person name="Riano-Pachon D.M."/>
            <person name="Richier S."/>
            <person name="Rokitta S."/>
            <person name="Shiraiwa Y."/>
            <person name="Soanes D.M."/>
            <person name="van der Giezen M."/>
            <person name="Wahlund T.M."/>
            <person name="Williams B."/>
            <person name="Wilson W."/>
            <person name="Wolfe G."/>
            <person name="Wurch L.L."/>
        </authorList>
    </citation>
    <scope>NUCLEOTIDE SEQUENCE</scope>
</reference>
<protein>
    <submittedName>
        <fullName evidence="2">Uncharacterized protein</fullName>
    </submittedName>
</protein>
<feature type="compositionally biased region" description="Low complexity" evidence="1">
    <location>
        <begin position="33"/>
        <end position="44"/>
    </location>
</feature>
<dbReference type="GeneID" id="17279637"/>
<dbReference type="KEGG" id="ehx:EMIHUDRAFT_449349"/>